<dbReference type="PROSITE" id="PS00380">
    <property type="entry name" value="RHODANESE_1"/>
    <property type="match status" value="1"/>
</dbReference>
<gene>
    <name evidence="4" type="ORF">EV676_101140</name>
</gene>
<dbReference type="SMART" id="SM00450">
    <property type="entry name" value="RHOD"/>
    <property type="match status" value="1"/>
</dbReference>
<organism evidence="4 5">
    <name type="scientific">Caldimonas thermodepolymerans</name>
    <dbReference type="NCBI Taxonomy" id="215580"/>
    <lineage>
        <taxon>Bacteria</taxon>
        <taxon>Pseudomonadati</taxon>
        <taxon>Pseudomonadota</taxon>
        <taxon>Betaproteobacteria</taxon>
        <taxon>Burkholderiales</taxon>
        <taxon>Sphaerotilaceae</taxon>
        <taxon>Caldimonas</taxon>
    </lineage>
</organism>
<dbReference type="Pfam" id="PF00581">
    <property type="entry name" value="Rhodanese"/>
    <property type="match status" value="1"/>
</dbReference>
<dbReference type="NCBIfam" id="TIGR03167">
    <property type="entry name" value="tRNA_sel_U_synt"/>
    <property type="match status" value="1"/>
</dbReference>
<dbReference type="Gene3D" id="3.40.250.10">
    <property type="entry name" value="Rhodanese-like domain"/>
    <property type="match status" value="1"/>
</dbReference>
<sequence length="376" mass="42380">MPVRIPVTTGRSDNHGMSQDPVPDDQTPHPGQLGVQEFAQYARVIDARSPHEYEEDHIPGAINLPVVDDAEYAEVGTLHRTDPHAAYLIGSQYALRNIARHVGEVIARHRPSDRLLVYCFRGGKRSRIWAETLRTIGFRVDVLPGGWKNYRRWVRESLEQLPARLRFQVISGPTGCGKTRLLHALRDQGAQVLDLEGLAHHRGSLLGALPGDPQPSQKWFDSQLLDVLRRFDPARPVWVEAESKKIGNLQLPQALHDAMHRTVPLQVLAPMAARVQLLKEDYPHYAADPLAMVARLQPLKPLVGGEELARWQALAEQHRVDELFERVMVAHYDPCYARSTRRHYAQDDGAPPFELEGLDADSLAEAARTLMTRSER</sequence>
<dbReference type="EMBL" id="SLXF01000001">
    <property type="protein sequence ID" value="TCP09566.1"/>
    <property type="molecule type" value="Genomic_DNA"/>
</dbReference>
<dbReference type="InterPro" id="IPR017582">
    <property type="entry name" value="SelU"/>
</dbReference>
<dbReference type="InterPro" id="IPR058840">
    <property type="entry name" value="AAA_SelU"/>
</dbReference>
<dbReference type="NCBIfam" id="NF008750">
    <property type="entry name" value="PRK11784.1-2"/>
    <property type="match status" value="1"/>
</dbReference>
<dbReference type="GO" id="GO:0002098">
    <property type="term" value="P:tRNA wobble uridine modification"/>
    <property type="evidence" value="ECO:0007669"/>
    <property type="project" value="InterPro"/>
</dbReference>
<dbReference type="Proteomes" id="UP000294772">
    <property type="component" value="Unassembled WGS sequence"/>
</dbReference>
<evidence type="ECO:0000313" key="5">
    <source>
        <dbReference type="Proteomes" id="UP000294772"/>
    </source>
</evidence>
<protein>
    <submittedName>
        <fullName evidence="4">tRNA 2-selenouridine synthase</fullName>
    </submittedName>
</protein>
<dbReference type="SUPFAM" id="SSF52821">
    <property type="entry name" value="Rhodanese/Cell cycle control phosphatase"/>
    <property type="match status" value="1"/>
</dbReference>
<comment type="caution">
    <text evidence="4">The sequence shown here is derived from an EMBL/GenBank/DDBJ whole genome shotgun (WGS) entry which is preliminary data.</text>
</comment>
<evidence type="ECO:0000259" key="3">
    <source>
        <dbReference type="PROSITE" id="PS50206"/>
    </source>
</evidence>
<dbReference type="NCBIfam" id="NF008752">
    <property type="entry name" value="PRK11784.1-4"/>
    <property type="match status" value="1"/>
</dbReference>
<evidence type="ECO:0000256" key="1">
    <source>
        <dbReference type="ARBA" id="ARBA00023266"/>
    </source>
</evidence>
<dbReference type="PANTHER" id="PTHR30401:SF0">
    <property type="entry name" value="TRNA 2-SELENOURIDINE SYNTHASE"/>
    <property type="match status" value="1"/>
</dbReference>
<dbReference type="InterPro" id="IPR036873">
    <property type="entry name" value="Rhodanese-like_dom_sf"/>
</dbReference>
<dbReference type="InterPro" id="IPR001763">
    <property type="entry name" value="Rhodanese-like_dom"/>
</dbReference>
<feature type="region of interest" description="Disordered" evidence="2">
    <location>
        <begin position="1"/>
        <end position="30"/>
    </location>
</feature>
<evidence type="ECO:0000313" key="4">
    <source>
        <dbReference type="EMBL" id="TCP09566.1"/>
    </source>
</evidence>
<name>A0AA46DHU1_9BURK</name>
<dbReference type="InterPro" id="IPR001307">
    <property type="entry name" value="Thiosulphate_STrfase_CS"/>
</dbReference>
<dbReference type="Pfam" id="PF26341">
    <property type="entry name" value="AAA_SelU"/>
    <property type="match status" value="1"/>
</dbReference>
<keyword evidence="1" id="KW-0711">Selenium</keyword>
<dbReference type="GO" id="GO:0043828">
    <property type="term" value="F:tRNA 2-selenouridine synthase activity"/>
    <property type="evidence" value="ECO:0007669"/>
    <property type="project" value="InterPro"/>
</dbReference>
<dbReference type="PROSITE" id="PS50206">
    <property type="entry name" value="RHODANESE_3"/>
    <property type="match status" value="1"/>
</dbReference>
<dbReference type="GO" id="GO:0004792">
    <property type="term" value="F:thiosulfate-cyanide sulfurtransferase activity"/>
    <property type="evidence" value="ECO:0007669"/>
    <property type="project" value="InterPro"/>
</dbReference>
<dbReference type="PANTHER" id="PTHR30401">
    <property type="entry name" value="TRNA 2-SELENOURIDINE SYNTHASE"/>
    <property type="match status" value="1"/>
</dbReference>
<evidence type="ECO:0000256" key="2">
    <source>
        <dbReference type="SAM" id="MobiDB-lite"/>
    </source>
</evidence>
<accession>A0AA46DHU1</accession>
<proteinExistence type="predicted"/>
<dbReference type="AlphaFoldDB" id="A0AA46DHU1"/>
<reference evidence="4 5" key="1">
    <citation type="submission" date="2019-03" db="EMBL/GenBank/DDBJ databases">
        <title>Genomic Encyclopedia of Type Strains, Phase IV (KMG-IV): sequencing the most valuable type-strain genomes for metagenomic binning, comparative biology and taxonomic classification.</title>
        <authorList>
            <person name="Goeker M."/>
        </authorList>
    </citation>
    <scope>NUCLEOTIDE SEQUENCE [LARGE SCALE GENOMIC DNA]</scope>
    <source>
        <strain evidence="4 5">DSM 15264</strain>
    </source>
</reference>
<feature type="domain" description="Rhodanese" evidence="3">
    <location>
        <begin position="42"/>
        <end position="159"/>
    </location>
</feature>